<evidence type="ECO:0000313" key="2">
    <source>
        <dbReference type="Proteomes" id="UP000319219"/>
    </source>
</evidence>
<keyword evidence="2" id="KW-1185">Reference proteome</keyword>
<protein>
    <recommendedName>
        <fullName evidence="3">Flagellar protein FliT</fullName>
    </recommendedName>
</protein>
<accession>A0ABY3B5M0</accession>
<reference evidence="1 2" key="1">
    <citation type="submission" date="2019-07" db="EMBL/GenBank/DDBJ databases">
        <title>Paenibacillus ottowii sp. nov. isolated from a fermentation system processing bovine manure.</title>
        <authorList>
            <person name="Velazquez L.F."/>
            <person name="Rajbanshi S."/>
            <person name="Guan S."/>
            <person name="Hinchee M."/>
            <person name="Welsh A."/>
        </authorList>
    </citation>
    <scope>NUCLEOTIDE SEQUENCE [LARGE SCALE GENOMIC DNA]</scope>
    <source>
        <strain evidence="1 2">MS2379</strain>
    </source>
</reference>
<name>A0ABY3B5M0_9BACL</name>
<comment type="caution">
    <text evidence="1">The sequence shown here is derived from an EMBL/GenBank/DDBJ whole genome shotgun (WGS) entry which is preliminary data.</text>
</comment>
<dbReference type="Proteomes" id="UP000319219">
    <property type="component" value="Unassembled WGS sequence"/>
</dbReference>
<proteinExistence type="predicted"/>
<sequence length="111" mass="12843">MDELIGQLENLTTDLMNRLNVTSYEEMVRFVESRQLLVNELEELLKQSAADVGQTDRIKNLLSNDTAIISRMNFLKGEAADWLQQRNMAKVQRNAYETAYSSDAILMDRRK</sequence>
<dbReference type="EMBL" id="VIJZ01000003">
    <property type="protein sequence ID" value="TQR99347.1"/>
    <property type="molecule type" value="Genomic_DNA"/>
</dbReference>
<dbReference type="RefSeq" id="WP_142612389.1">
    <property type="nucleotide sequence ID" value="NZ_VIJZ01000003.1"/>
</dbReference>
<organism evidence="1 2">
    <name type="scientific">Paenibacillus ottowii</name>
    <dbReference type="NCBI Taxonomy" id="2315729"/>
    <lineage>
        <taxon>Bacteria</taxon>
        <taxon>Bacillati</taxon>
        <taxon>Bacillota</taxon>
        <taxon>Bacilli</taxon>
        <taxon>Bacillales</taxon>
        <taxon>Paenibacillaceae</taxon>
        <taxon>Paenibacillus</taxon>
    </lineage>
</organism>
<evidence type="ECO:0008006" key="3">
    <source>
        <dbReference type="Google" id="ProtNLM"/>
    </source>
</evidence>
<evidence type="ECO:0000313" key="1">
    <source>
        <dbReference type="EMBL" id="TQR99347.1"/>
    </source>
</evidence>
<gene>
    <name evidence="1" type="ORF">FKV70_07480</name>
</gene>